<protein>
    <submittedName>
        <fullName evidence="1">Uncharacterized protein</fullName>
    </submittedName>
</protein>
<dbReference type="AlphaFoldDB" id="A0A0E9RM32"/>
<dbReference type="EMBL" id="GBXM01078428">
    <property type="protein sequence ID" value="JAH30149.1"/>
    <property type="molecule type" value="Transcribed_RNA"/>
</dbReference>
<reference evidence="1" key="2">
    <citation type="journal article" date="2015" name="Fish Shellfish Immunol.">
        <title>Early steps in the European eel (Anguilla anguilla)-Vibrio vulnificus interaction in the gills: Role of the RtxA13 toxin.</title>
        <authorList>
            <person name="Callol A."/>
            <person name="Pajuelo D."/>
            <person name="Ebbesson L."/>
            <person name="Teles M."/>
            <person name="MacKenzie S."/>
            <person name="Amaro C."/>
        </authorList>
    </citation>
    <scope>NUCLEOTIDE SEQUENCE</scope>
</reference>
<organism evidence="1">
    <name type="scientific">Anguilla anguilla</name>
    <name type="common">European freshwater eel</name>
    <name type="synonym">Muraena anguilla</name>
    <dbReference type="NCBI Taxonomy" id="7936"/>
    <lineage>
        <taxon>Eukaryota</taxon>
        <taxon>Metazoa</taxon>
        <taxon>Chordata</taxon>
        <taxon>Craniata</taxon>
        <taxon>Vertebrata</taxon>
        <taxon>Euteleostomi</taxon>
        <taxon>Actinopterygii</taxon>
        <taxon>Neopterygii</taxon>
        <taxon>Teleostei</taxon>
        <taxon>Anguilliformes</taxon>
        <taxon>Anguillidae</taxon>
        <taxon>Anguilla</taxon>
    </lineage>
</organism>
<evidence type="ECO:0000313" key="1">
    <source>
        <dbReference type="EMBL" id="JAH30149.1"/>
    </source>
</evidence>
<sequence>MNSWSRQPHSSGFTLDDWWFLFCLKYLPKSLSPLKTLFTY</sequence>
<proteinExistence type="predicted"/>
<reference evidence="1" key="1">
    <citation type="submission" date="2014-11" db="EMBL/GenBank/DDBJ databases">
        <authorList>
            <person name="Amaro Gonzalez C."/>
        </authorList>
    </citation>
    <scope>NUCLEOTIDE SEQUENCE</scope>
</reference>
<accession>A0A0E9RM32</accession>
<name>A0A0E9RM32_ANGAN</name>